<protein>
    <recommendedName>
        <fullName evidence="1">DUF7988 domain-containing protein</fullName>
    </recommendedName>
</protein>
<name>A0ABD5VZW9_9EURY</name>
<organism evidence="2 3">
    <name type="scientific">Halovenus salina</name>
    <dbReference type="NCBI Taxonomy" id="1510225"/>
    <lineage>
        <taxon>Archaea</taxon>
        <taxon>Methanobacteriati</taxon>
        <taxon>Methanobacteriota</taxon>
        <taxon>Stenosarchaea group</taxon>
        <taxon>Halobacteria</taxon>
        <taxon>Halobacteriales</taxon>
        <taxon>Haloarculaceae</taxon>
        <taxon>Halovenus</taxon>
    </lineage>
</organism>
<accession>A0ABD5VZW9</accession>
<evidence type="ECO:0000259" key="1">
    <source>
        <dbReference type="Pfam" id="PF25950"/>
    </source>
</evidence>
<evidence type="ECO:0000313" key="2">
    <source>
        <dbReference type="EMBL" id="MFC7057769.1"/>
    </source>
</evidence>
<dbReference type="AlphaFoldDB" id="A0ABD5VZW9"/>
<sequence>MADGTPDSLEKQVLVEHRETVVDVCEAGDAVATAWPDETVTDPKQVTMPLTALLAERGLDTALLDVLATTVGAVGASTAGTPVPAPPYFIVTSRGRSVGQRSTMGVGSSFG</sequence>
<dbReference type="RefSeq" id="WP_382184546.1">
    <property type="nucleotide sequence ID" value="NZ_JBHSZI010000001.1"/>
</dbReference>
<keyword evidence="3" id="KW-1185">Reference proteome</keyword>
<reference evidence="2 3" key="1">
    <citation type="journal article" date="2019" name="Int. J. Syst. Evol. Microbiol.">
        <title>The Global Catalogue of Microorganisms (GCM) 10K type strain sequencing project: providing services to taxonomists for standard genome sequencing and annotation.</title>
        <authorList>
            <consortium name="The Broad Institute Genomics Platform"/>
            <consortium name="The Broad Institute Genome Sequencing Center for Infectious Disease"/>
            <person name="Wu L."/>
            <person name="Ma J."/>
        </authorList>
    </citation>
    <scope>NUCLEOTIDE SEQUENCE [LARGE SCALE GENOMIC DNA]</scope>
    <source>
        <strain evidence="2 3">JCM 30072</strain>
    </source>
</reference>
<dbReference type="EMBL" id="JBHSZI010000001">
    <property type="protein sequence ID" value="MFC7057769.1"/>
    <property type="molecule type" value="Genomic_DNA"/>
</dbReference>
<feature type="domain" description="DUF7988" evidence="1">
    <location>
        <begin position="9"/>
        <end position="96"/>
    </location>
</feature>
<gene>
    <name evidence="2" type="ORF">ACFQQG_05785</name>
</gene>
<proteinExistence type="predicted"/>
<comment type="caution">
    <text evidence="2">The sequence shown here is derived from an EMBL/GenBank/DDBJ whole genome shotgun (WGS) entry which is preliminary data.</text>
</comment>
<dbReference type="Pfam" id="PF25950">
    <property type="entry name" value="DUF7988"/>
    <property type="match status" value="1"/>
</dbReference>
<dbReference type="InterPro" id="IPR058294">
    <property type="entry name" value="DUF7988"/>
</dbReference>
<evidence type="ECO:0000313" key="3">
    <source>
        <dbReference type="Proteomes" id="UP001596445"/>
    </source>
</evidence>
<dbReference type="Proteomes" id="UP001596445">
    <property type="component" value="Unassembled WGS sequence"/>
</dbReference>